<dbReference type="InterPro" id="IPR016039">
    <property type="entry name" value="Thiolase-like"/>
</dbReference>
<comment type="pathway">
    <text evidence="10">Lipid metabolism; fatty acid biosynthesis.</text>
</comment>
<comment type="function">
    <text evidence="10">Catalyzes the condensation reaction of fatty acid synthesis by the addition to an acyl acceptor of two carbons from malonyl-ACP. Catalyzes the first condensation reaction which initiates fatty acid synthesis and may therefore play a role in governing the total rate of fatty acid production. Possesses both acetoacetyl-ACP synthase and acetyl transacylase activities. Its substrate specificity determines the biosynthesis of branched-chain and/or straight-chain of fatty acids.</text>
</comment>
<dbReference type="Pfam" id="PF08545">
    <property type="entry name" value="ACP_syn_III"/>
    <property type="match status" value="1"/>
</dbReference>
<proteinExistence type="inferred from homology"/>
<keyword evidence="9 10" id="KW-0012">Acyltransferase</keyword>
<dbReference type="SUPFAM" id="SSF53901">
    <property type="entry name" value="Thiolase-like"/>
    <property type="match status" value="1"/>
</dbReference>
<dbReference type="PANTHER" id="PTHR34069">
    <property type="entry name" value="3-OXOACYL-[ACYL-CARRIER-PROTEIN] SYNTHASE 3"/>
    <property type="match status" value="1"/>
</dbReference>
<evidence type="ECO:0000256" key="8">
    <source>
        <dbReference type="ARBA" id="ARBA00023268"/>
    </source>
</evidence>
<dbReference type="AlphaFoldDB" id="A0A5C6FLU9"/>
<dbReference type="InterPro" id="IPR013747">
    <property type="entry name" value="ACP_syn_III_C"/>
</dbReference>
<dbReference type="OrthoDB" id="9815506at2"/>
<dbReference type="UniPathway" id="UPA00094"/>
<feature type="domain" description="Beta-ketoacyl-[acyl-carrier-protein] synthase III N-terminal" evidence="12">
    <location>
        <begin position="110"/>
        <end position="175"/>
    </location>
</feature>
<dbReference type="EC" id="2.3.1.180" evidence="10"/>
<dbReference type="Proteomes" id="UP000318288">
    <property type="component" value="Unassembled WGS sequence"/>
</dbReference>
<evidence type="ECO:0000256" key="10">
    <source>
        <dbReference type="HAMAP-Rule" id="MF_01815"/>
    </source>
</evidence>
<dbReference type="InterPro" id="IPR004655">
    <property type="entry name" value="FabH"/>
</dbReference>
<dbReference type="GO" id="GO:0004315">
    <property type="term" value="F:3-oxoacyl-[acyl-carrier-protein] synthase activity"/>
    <property type="evidence" value="ECO:0007669"/>
    <property type="project" value="InterPro"/>
</dbReference>
<keyword evidence="8 10" id="KW-0511">Multifunctional enzyme</keyword>
<evidence type="ECO:0000259" key="11">
    <source>
        <dbReference type="Pfam" id="PF08541"/>
    </source>
</evidence>
<evidence type="ECO:0000256" key="3">
    <source>
        <dbReference type="ARBA" id="ARBA00022516"/>
    </source>
</evidence>
<feature type="active site" evidence="10">
    <location>
        <position position="116"/>
    </location>
</feature>
<dbReference type="GO" id="GO:0006633">
    <property type="term" value="P:fatty acid biosynthetic process"/>
    <property type="evidence" value="ECO:0007669"/>
    <property type="project" value="UniProtKB-UniRule"/>
</dbReference>
<keyword evidence="5 10" id="KW-0276">Fatty acid metabolism</keyword>
<evidence type="ECO:0000256" key="4">
    <source>
        <dbReference type="ARBA" id="ARBA00022679"/>
    </source>
</evidence>
<dbReference type="Pfam" id="PF08541">
    <property type="entry name" value="ACP_syn_III_C"/>
    <property type="match status" value="1"/>
</dbReference>
<comment type="similarity">
    <text evidence="1 10">Belongs to the thiolase-like superfamily. FabH family.</text>
</comment>
<name>A0A5C6FLU9_9BACT</name>
<keyword evidence="2 10" id="KW-0963">Cytoplasm</keyword>
<evidence type="ECO:0000313" key="14">
    <source>
        <dbReference type="Proteomes" id="UP000318288"/>
    </source>
</evidence>
<evidence type="ECO:0000256" key="5">
    <source>
        <dbReference type="ARBA" id="ARBA00022832"/>
    </source>
</evidence>
<dbReference type="PANTHER" id="PTHR34069:SF2">
    <property type="entry name" value="BETA-KETOACYL-[ACYL-CARRIER-PROTEIN] SYNTHASE III"/>
    <property type="match status" value="1"/>
</dbReference>
<comment type="domain">
    <text evidence="10">The last Arg residue of the ACP-binding site is essential for the weak association between ACP/AcpP and FabH.</text>
</comment>
<organism evidence="13 14">
    <name type="scientific">Rubripirellula tenax</name>
    <dbReference type="NCBI Taxonomy" id="2528015"/>
    <lineage>
        <taxon>Bacteria</taxon>
        <taxon>Pseudomonadati</taxon>
        <taxon>Planctomycetota</taxon>
        <taxon>Planctomycetia</taxon>
        <taxon>Pirellulales</taxon>
        <taxon>Pirellulaceae</taxon>
        <taxon>Rubripirellula</taxon>
    </lineage>
</organism>
<comment type="catalytic activity">
    <reaction evidence="10">
        <text>malonyl-[ACP] + acetyl-CoA + H(+) = 3-oxobutanoyl-[ACP] + CO2 + CoA</text>
        <dbReference type="Rhea" id="RHEA:12080"/>
        <dbReference type="Rhea" id="RHEA-COMP:9623"/>
        <dbReference type="Rhea" id="RHEA-COMP:9625"/>
        <dbReference type="ChEBI" id="CHEBI:15378"/>
        <dbReference type="ChEBI" id="CHEBI:16526"/>
        <dbReference type="ChEBI" id="CHEBI:57287"/>
        <dbReference type="ChEBI" id="CHEBI:57288"/>
        <dbReference type="ChEBI" id="CHEBI:78449"/>
        <dbReference type="ChEBI" id="CHEBI:78450"/>
        <dbReference type="EC" id="2.3.1.180"/>
    </reaction>
</comment>
<feature type="active site" evidence="10">
    <location>
        <position position="324"/>
    </location>
</feature>
<dbReference type="NCBIfam" id="NF006829">
    <property type="entry name" value="PRK09352.1"/>
    <property type="match status" value="1"/>
</dbReference>
<feature type="region of interest" description="ACP-binding" evidence="10">
    <location>
        <begin position="295"/>
        <end position="299"/>
    </location>
</feature>
<reference evidence="13 14" key="1">
    <citation type="submission" date="2019-02" db="EMBL/GenBank/DDBJ databases">
        <title>Deep-cultivation of Planctomycetes and their phenomic and genomic characterization uncovers novel biology.</title>
        <authorList>
            <person name="Wiegand S."/>
            <person name="Jogler M."/>
            <person name="Boedeker C."/>
            <person name="Pinto D."/>
            <person name="Vollmers J."/>
            <person name="Rivas-Marin E."/>
            <person name="Kohn T."/>
            <person name="Peeters S.H."/>
            <person name="Heuer A."/>
            <person name="Rast P."/>
            <person name="Oberbeckmann S."/>
            <person name="Bunk B."/>
            <person name="Jeske O."/>
            <person name="Meyerdierks A."/>
            <person name="Storesund J.E."/>
            <person name="Kallscheuer N."/>
            <person name="Luecker S."/>
            <person name="Lage O.M."/>
            <person name="Pohl T."/>
            <person name="Merkel B.J."/>
            <person name="Hornburger P."/>
            <person name="Mueller R.-W."/>
            <person name="Bruemmer F."/>
            <person name="Labrenz M."/>
            <person name="Spormann A.M."/>
            <person name="Op Den Camp H."/>
            <person name="Overmann J."/>
            <person name="Amann R."/>
            <person name="Jetten M.S.M."/>
            <person name="Mascher T."/>
            <person name="Medema M.H."/>
            <person name="Devos D.P."/>
            <person name="Kaster A.-K."/>
            <person name="Ovreas L."/>
            <person name="Rohde M."/>
            <person name="Galperin M.Y."/>
            <person name="Jogler C."/>
        </authorList>
    </citation>
    <scope>NUCLEOTIDE SEQUENCE [LARGE SCALE GENOMIC DNA]</scope>
    <source>
        <strain evidence="13 14">Poly51</strain>
    </source>
</reference>
<evidence type="ECO:0000259" key="12">
    <source>
        <dbReference type="Pfam" id="PF08545"/>
    </source>
</evidence>
<sequence length="367" mass="39769">MTKTRTAILGVGQYVPSRVVTNDELAEMFDTSDEWIRQRTGIEERRFIEHAGIAPSDLAVPAVQEACQKANIEVRDIDAIIFATLSPDHDFPGSGCFLGHKLELPGVPALDIRNQCSGYLYGLQIADAWIRCGMYERVCLVGAEVHSTALDFSDAGRDIAVLFGDGAAATILGPTSMLKKGAEPLGTLLKHCELETSERVSPLFQQAATEEDRGVIDVEVHADGVGAKELWMEAPASGSIPRITKEMIDNRAVFPSMNGKQVFRWATSKMPECALSVMARNGVSLDDIDLVVPHQANVRINEFISEKLGLPPEKIVHNIAKYGNTTAASIPMALYAAIQQGRANEGDLVLFMGFGAGFTWGAALVRL</sequence>
<dbReference type="InterPro" id="IPR013751">
    <property type="entry name" value="ACP_syn_III_N"/>
</dbReference>
<comment type="subunit">
    <text evidence="10">Homodimer.</text>
</comment>
<dbReference type="GO" id="GO:0033818">
    <property type="term" value="F:beta-ketoacyl-acyl-carrier-protein synthase III activity"/>
    <property type="evidence" value="ECO:0007669"/>
    <property type="project" value="UniProtKB-UniRule"/>
</dbReference>
<dbReference type="CDD" id="cd00830">
    <property type="entry name" value="KAS_III"/>
    <property type="match status" value="1"/>
</dbReference>
<comment type="caution">
    <text evidence="13">The sequence shown here is derived from an EMBL/GenBank/DDBJ whole genome shotgun (WGS) entry which is preliminary data.</text>
</comment>
<dbReference type="Gene3D" id="3.40.47.10">
    <property type="match status" value="2"/>
</dbReference>
<evidence type="ECO:0000256" key="2">
    <source>
        <dbReference type="ARBA" id="ARBA00022490"/>
    </source>
</evidence>
<dbReference type="EMBL" id="SJPW01000001">
    <property type="protein sequence ID" value="TWU60804.1"/>
    <property type="molecule type" value="Genomic_DNA"/>
</dbReference>
<keyword evidence="4 10" id="KW-0808">Transferase</keyword>
<keyword evidence="3 10" id="KW-0444">Lipid biosynthesis</keyword>
<gene>
    <name evidence="13" type="primary">fabH_2</name>
    <name evidence="10" type="synonym">fabH</name>
    <name evidence="13" type="ORF">Poly51_10850</name>
</gene>
<keyword evidence="14" id="KW-1185">Reference proteome</keyword>
<feature type="active site" evidence="10">
    <location>
        <position position="294"/>
    </location>
</feature>
<dbReference type="GO" id="GO:0005737">
    <property type="term" value="C:cytoplasm"/>
    <property type="evidence" value="ECO:0007669"/>
    <property type="project" value="UniProtKB-SubCell"/>
</dbReference>
<evidence type="ECO:0000256" key="1">
    <source>
        <dbReference type="ARBA" id="ARBA00008642"/>
    </source>
</evidence>
<accession>A0A5C6FLU9</accession>
<protein>
    <recommendedName>
        <fullName evidence="10">Beta-ketoacyl-[acyl-carrier-protein] synthase III</fullName>
        <shortName evidence="10">Beta-ketoacyl-ACP synthase III</shortName>
        <shortName evidence="10">KAS III</shortName>
        <ecNumber evidence="10">2.3.1.180</ecNumber>
    </recommendedName>
    <alternativeName>
        <fullName evidence="10">3-oxoacyl-[acyl-carrier-protein] synthase 3</fullName>
    </alternativeName>
    <alternativeName>
        <fullName evidence="10">3-oxoacyl-[acyl-carrier-protein] synthase III</fullName>
    </alternativeName>
</protein>
<keyword evidence="6 10" id="KW-0443">Lipid metabolism</keyword>
<dbReference type="RefSeq" id="WP_146454867.1">
    <property type="nucleotide sequence ID" value="NZ_SJPW01000001.1"/>
</dbReference>
<dbReference type="GO" id="GO:0044550">
    <property type="term" value="P:secondary metabolite biosynthetic process"/>
    <property type="evidence" value="ECO:0007669"/>
    <property type="project" value="TreeGrafter"/>
</dbReference>
<evidence type="ECO:0000256" key="9">
    <source>
        <dbReference type="ARBA" id="ARBA00023315"/>
    </source>
</evidence>
<evidence type="ECO:0000313" key="13">
    <source>
        <dbReference type="EMBL" id="TWU60804.1"/>
    </source>
</evidence>
<feature type="domain" description="Beta-ketoacyl-[acyl-carrier-protein] synthase III C-terminal" evidence="11">
    <location>
        <begin position="278"/>
        <end position="366"/>
    </location>
</feature>
<keyword evidence="7 10" id="KW-0275">Fatty acid biosynthesis</keyword>
<evidence type="ECO:0000256" key="7">
    <source>
        <dbReference type="ARBA" id="ARBA00023160"/>
    </source>
</evidence>
<dbReference type="HAMAP" id="MF_01815">
    <property type="entry name" value="FabH"/>
    <property type="match status" value="1"/>
</dbReference>
<evidence type="ECO:0000256" key="6">
    <source>
        <dbReference type="ARBA" id="ARBA00023098"/>
    </source>
</evidence>
<comment type="subcellular location">
    <subcellularLocation>
        <location evidence="10">Cytoplasm</location>
    </subcellularLocation>
</comment>